<dbReference type="GO" id="GO:0001836">
    <property type="term" value="P:release of cytochrome c from mitochondria"/>
    <property type="evidence" value="ECO:0007669"/>
    <property type="project" value="TreeGrafter"/>
</dbReference>
<dbReference type="GeneTree" id="ENSGT01150000290305"/>
<dbReference type="SMART" id="SM00337">
    <property type="entry name" value="BCL"/>
    <property type="match status" value="1"/>
</dbReference>
<dbReference type="GO" id="GO:0097192">
    <property type="term" value="P:extrinsic apoptotic signaling pathway in absence of ligand"/>
    <property type="evidence" value="ECO:0007669"/>
    <property type="project" value="TreeGrafter"/>
</dbReference>
<comment type="similarity">
    <text evidence="1">Belongs to the Bcl-2 family.</text>
</comment>
<dbReference type="InterPro" id="IPR002475">
    <property type="entry name" value="Bcl2-like"/>
</dbReference>
<dbReference type="GO" id="GO:0042981">
    <property type="term" value="P:regulation of apoptotic process"/>
    <property type="evidence" value="ECO:0007669"/>
    <property type="project" value="InterPro"/>
</dbReference>
<keyword evidence="4" id="KW-0812">Transmembrane</keyword>
<evidence type="ECO:0000256" key="4">
    <source>
        <dbReference type="SAM" id="Phobius"/>
    </source>
</evidence>
<feature type="domain" description="Bcl-2 Bcl-2 homology region 1-3" evidence="5">
    <location>
        <begin position="92"/>
        <end position="184"/>
    </location>
</feature>
<name>A0A8C7Y4Z1_9TELE</name>
<evidence type="ECO:0000313" key="7">
    <source>
        <dbReference type="Proteomes" id="UP000694383"/>
    </source>
</evidence>
<dbReference type="GO" id="GO:0051400">
    <property type="term" value="F:BH domain binding"/>
    <property type="evidence" value="ECO:0007669"/>
    <property type="project" value="TreeGrafter"/>
</dbReference>
<evidence type="ECO:0000256" key="1">
    <source>
        <dbReference type="ARBA" id="ARBA00009458"/>
    </source>
</evidence>
<dbReference type="PANTHER" id="PTHR11256:SF50">
    <property type="entry name" value="APOPTOSIS REGULATOR CED-9"/>
    <property type="match status" value="1"/>
</dbReference>
<reference evidence="6" key="2">
    <citation type="submission" date="2025-09" db="UniProtKB">
        <authorList>
            <consortium name="Ensembl"/>
        </authorList>
    </citation>
    <scope>IDENTIFICATION</scope>
</reference>
<feature type="transmembrane region" description="Helical" evidence="4">
    <location>
        <begin position="203"/>
        <end position="224"/>
    </location>
</feature>
<feature type="region of interest" description="Disordered" evidence="3">
    <location>
        <begin position="7"/>
        <end position="28"/>
    </location>
</feature>
<dbReference type="PANTHER" id="PTHR11256">
    <property type="entry name" value="BCL-2 RELATED"/>
    <property type="match status" value="1"/>
</dbReference>
<evidence type="ECO:0000259" key="5">
    <source>
        <dbReference type="SMART" id="SM00337"/>
    </source>
</evidence>
<dbReference type="SUPFAM" id="SSF56854">
    <property type="entry name" value="Bcl-2 inhibitors of programmed cell death"/>
    <property type="match status" value="1"/>
</dbReference>
<dbReference type="InterPro" id="IPR026298">
    <property type="entry name" value="Bcl-2_fam"/>
</dbReference>
<dbReference type="Gene3D" id="1.10.437.10">
    <property type="entry name" value="Blc2-like"/>
    <property type="match status" value="1"/>
</dbReference>
<accession>A0A8C7Y4Z1</accession>
<dbReference type="GO" id="GO:0008630">
    <property type="term" value="P:intrinsic apoptotic signaling pathway in response to DNA damage"/>
    <property type="evidence" value="ECO:0007669"/>
    <property type="project" value="TreeGrafter"/>
</dbReference>
<reference evidence="6" key="1">
    <citation type="submission" date="2025-08" db="UniProtKB">
        <authorList>
            <consortium name="Ensembl"/>
        </authorList>
    </citation>
    <scope>IDENTIFICATION</scope>
</reference>
<proteinExistence type="inferred from homology"/>
<keyword evidence="2" id="KW-0053">Apoptosis</keyword>
<sequence length="225" mass="25170">TVIQRLRPPVSDPCSGTPTNGLRVRPPHELNQNNLSVKAAQRNFYGFVIRGVERNMDGETRYVIRSVLGHFVGRRGDFEVDMLSCREAVCAMTRAVCDVLEVHRLKYIGEPHQLISVFSSVSLFEDGIINWGRIVSLVSLGAALCQHQNRVDRGNGSLLADTVSEAIASYLLTEHRGWLEERRWDNFVDFFPSPKATGRYDRVGPALGLFVFTVGTALLCSYLVM</sequence>
<keyword evidence="4" id="KW-1133">Transmembrane helix</keyword>
<protein>
    <recommendedName>
        <fullName evidence="5">Bcl-2 Bcl-2 homology region 1-3 domain-containing protein</fullName>
    </recommendedName>
</protein>
<keyword evidence="4" id="KW-0472">Membrane</keyword>
<keyword evidence="7" id="KW-1185">Reference proteome</keyword>
<evidence type="ECO:0000313" key="6">
    <source>
        <dbReference type="Ensembl" id="ENSOSIP00000023469.1"/>
    </source>
</evidence>
<dbReference type="InterPro" id="IPR046371">
    <property type="entry name" value="Bcl-2_BH1-3"/>
</dbReference>
<dbReference type="AlphaFoldDB" id="A0A8C7Y4Z1"/>
<dbReference type="PROSITE" id="PS50062">
    <property type="entry name" value="BCL2_FAMILY"/>
    <property type="match status" value="1"/>
</dbReference>
<dbReference type="GO" id="GO:0005741">
    <property type="term" value="C:mitochondrial outer membrane"/>
    <property type="evidence" value="ECO:0007669"/>
    <property type="project" value="TreeGrafter"/>
</dbReference>
<dbReference type="Proteomes" id="UP000694383">
    <property type="component" value="Unplaced"/>
</dbReference>
<dbReference type="Ensembl" id="ENSOSIT00000024779.1">
    <property type="protein sequence ID" value="ENSOSIP00000023469.1"/>
    <property type="gene ID" value="ENSOSIG00000012322.1"/>
</dbReference>
<dbReference type="InterPro" id="IPR036834">
    <property type="entry name" value="Bcl-2-like_sf"/>
</dbReference>
<organism evidence="6 7">
    <name type="scientific">Oryzias sinensis</name>
    <name type="common">Chinese medaka</name>
    <dbReference type="NCBI Taxonomy" id="183150"/>
    <lineage>
        <taxon>Eukaryota</taxon>
        <taxon>Metazoa</taxon>
        <taxon>Chordata</taxon>
        <taxon>Craniata</taxon>
        <taxon>Vertebrata</taxon>
        <taxon>Euteleostomi</taxon>
        <taxon>Actinopterygii</taxon>
        <taxon>Neopterygii</taxon>
        <taxon>Teleostei</taxon>
        <taxon>Neoteleostei</taxon>
        <taxon>Acanthomorphata</taxon>
        <taxon>Ovalentaria</taxon>
        <taxon>Atherinomorphae</taxon>
        <taxon>Beloniformes</taxon>
        <taxon>Adrianichthyidae</taxon>
        <taxon>Oryziinae</taxon>
        <taxon>Oryzias</taxon>
    </lineage>
</organism>
<evidence type="ECO:0000256" key="3">
    <source>
        <dbReference type="SAM" id="MobiDB-lite"/>
    </source>
</evidence>
<dbReference type="Pfam" id="PF00452">
    <property type="entry name" value="Bcl-2"/>
    <property type="match status" value="1"/>
</dbReference>
<evidence type="ECO:0000256" key="2">
    <source>
        <dbReference type="ARBA" id="ARBA00022703"/>
    </source>
</evidence>